<reference evidence="1 2" key="1">
    <citation type="submission" date="2022-06" db="EMBL/GenBank/DDBJ databases">
        <title>Whole-genome of Asaia lannensis strain LMG 27011T.</title>
        <authorList>
            <person name="Sombolestani A."/>
        </authorList>
    </citation>
    <scope>NUCLEOTIDE SEQUENCE [LARGE SCALE GENOMIC DNA]</scope>
    <source>
        <strain evidence="1 2">NBRC 102526</strain>
    </source>
</reference>
<dbReference type="EMBL" id="JAMXQU010000013">
    <property type="protein sequence ID" value="MCO6161051.1"/>
    <property type="molecule type" value="Genomic_DNA"/>
</dbReference>
<comment type="caution">
    <text evidence="1">The sequence shown here is derived from an EMBL/GenBank/DDBJ whole genome shotgun (WGS) entry which is preliminary data.</text>
</comment>
<organism evidence="1 2">
    <name type="scientific">Asaia lannensis NBRC 102526</name>
    <dbReference type="NCBI Taxonomy" id="1307926"/>
    <lineage>
        <taxon>Bacteria</taxon>
        <taxon>Pseudomonadati</taxon>
        <taxon>Pseudomonadota</taxon>
        <taxon>Alphaproteobacteria</taxon>
        <taxon>Acetobacterales</taxon>
        <taxon>Acetobacteraceae</taxon>
        <taxon>Asaia</taxon>
    </lineage>
</organism>
<evidence type="ECO:0000313" key="1">
    <source>
        <dbReference type="EMBL" id="MCO6161051.1"/>
    </source>
</evidence>
<dbReference type="RefSeq" id="WP_252850033.1">
    <property type="nucleotide sequence ID" value="NZ_BAPW01000007.1"/>
</dbReference>
<evidence type="ECO:0000313" key="2">
    <source>
        <dbReference type="Proteomes" id="UP001523401"/>
    </source>
</evidence>
<protein>
    <recommendedName>
        <fullName evidence="3">Helix-turn-helix domain-containing protein</fullName>
    </recommendedName>
</protein>
<gene>
    <name evidence="1" type="ORF">NF685_13505</name>
</gene>
<proteinExistence type="predicted"/>
<keyword evidence="2" id="KW-1185">Reference proteome</keyword>
<accession>A0ABT1CJK4</accession>
<evidence type="ECO:0008006" key="3">
    <source>
        <dbReference type="Google" id="ProtNLM"/>
    </source>
</evidence>
<dbReference type="Proteomes" id="UP001523401">
    <property type="component" value="Unassembled WGS sequence"/>
</dbReference>
<sequence length="109" mass="12389">MPRPAIMTPEREAATVLMRRMRAQRGGAEKIAAKLSLDPCTVKGWELLPACHLRRFVACFGNHPPSHKSVRSLQPEPVERIDRKCLCCGAWFTAKGRWLRLCQPCRECC</sequence>
<name>A0ABT1CJK4_9PROT</name>